<organism evidence="1 2">
    <name type="scientific">Microdochium bolleyi</name>
    <dbReference type="NCBI Taxonomy" id="196109"/>
    <lineage>
        <taxon>Eukaryota</taxon>
        <taxon>Fungi</taxon>
        <taxon>Dikarya</taxon>
        <taxon>Ascomycota</taxon>
        <taxon>Pezizomycotina</taxon>
        <taxon>Sordariomycetes</taxon>
        <taxon>Xylariomycetidae</taxon>
        <taxon>Xylariales</taxon>
        <taxon>Microdochiaceae</taxon>
        <taxon>Microdochium</taxon>
    </lineage>
</organism>
<name>A0A136J8Q1_9PEZI</name>
<dbReference type="InParanoid" id="A0A136J8Q1"/>
<evidence type="ECO:0000313" key="1">
    <source>
        <dbReference type="EMBL" id="KXJ93524.1"/>
    </source>
</evidence>
<keyword evidence="2" id="KW-1185">Reference proteome</keyword>
<dbReference type="OrthoDB" id="5304511at2759"/>
<accession>A0A136J8Q1</accession>
<dbReference type="Proteomes" id="UP000070501">
    <property type="component" value="Unassembled WGS sequence"/>
</dbReference>
<reference evidence="2" key="1">
    <citation type="submission" date="2016-02" db="EMBL/GenBank/DDBJ databases">
        <title>Draft genome sequence of Microdochium bolleyi, a fungal endophyte of beachgrass.</title>
        <authorList>
            <consortium name="DOE Joint Genome Institute"/>
            <person name="David A.S."/>
            <person name="May G."/>
            <person name="Haridas S."/>
            <person name="Lim J."/>
            <person name="Wang M."/>
            <person name="Labutti K."/>
            <person name="Lipzen A."/>
            <person name="Barry K."/>
            <person name="Grigoriev I.V."/>
        </authorList>
    </citation>
    <scope>NUCLEOTIDE SEQUENCE [LARGE SCALE GENOMIC DNA]</scope>
    <source>
        <strain evidence="2">J235TASD1</strain>
    </source>
</reference>
<dbReference type="AlphaFoldDB" id="A0A136J8Q1"/>
<gene>
    <name evidence="1" type="ORF">Micbo1qcDRAFT_174574</name>
</gene>
<evidence type="ECO:0000313" key="2">
    <source>
        <dbReference type="Proteomes" id="UP000070501"/>
    </source>
</evidence>
<sequence length="275" mass="31278">MTGPLQNLPVELRLLILQHICDIPTMMKACRAGPCLWAPYATCKETIIEQVLRNEIGPDLMPIAIASDLDLLDRFSHVFPSTNLSEVLEYGQVYLNQSATIEGPSRVLIKDFDCDCFSLVQALNSSRNHSRISRLANRCAALFMYKKALYTWDILSSIFPARDEDDLYNEVWKVLWGHFTPWEFLQVKEVLRCLDRLLVDKFAEDVEESGSGQLMSLTLHILCGDPLDRDGPEVLMPSDTWQFQMDKLIPLLDCVGLDCLHIVDAVAYHSVWSLD</sequence>
<proteinExistence type="predicted"/>
<protein>
    <submittedName>
        <fullName evidence="1">Uncharacterized protein</fullName>
    </submittedName>
</protein>
<dbReference type="EMBL" id="KQ964248">
    <property type="protein sequence ID" value="KXJ93524.1"/>
    <property type="molecule type" value="Genomic_DNA"/>
</dbReference>